<keyword evidence="2" id="KW-1133">Transmembrane helix</keyword>
<feature type="compositionally biased region" description="Basic and acidic residues" evidence="1">
    <location>
        <begin position="357"/>
        <end position="374"/>
    </location>
</feature>
<evidence type="ECO:0000313" key="4">
    <source>
        <dbReference type="Proteomes" id="UP000005225"/>
    </source>
</evidence>
<evidence type="ECO:0000256" key="1">
    <source>
        <dbReference type="SAM" id="MobiDB-lite"/>
    </source>
</evidence>
<protein>
    <recommendedName>
        <fullName evidence="5">Lymphocyte transmembrane adaptor 1</fullName>
    </recommendedName>
</protein>
<dbReference type="InParanoid" id="H0WG11"/>
<dbReference type="EMBL" id="AAQR03089165">
    <property type="status" value="NOT_ANNOTATED_CDS"/>
    <property type="molecule type" value="Genomic_DNA"/>
</dbReference>
<dbReference type="eggNOG" id="ENOG502SP30">
    <property type="taxonomic scope" value="Eukaryota"/>
</dbReference>
<dbReference type="FunCoup" id="H0WG11">
    <property type="interactions" value="201"/>
</dbReference>
<evidence type="ECO:0000256" key="2">
    <source>
        <dbReference type="SAM" id="Phobius"/>
    </source>
</evidence>
<dbReference type="Proteomes" id="UP000005225">
    <property type="component" value="Unassembled WGS sequence"/>
</dbReference>
<dbReference type="PANTHER" id="PTHR24091">
    <property type="entry name" value="LYMPHOCYTE TRANSMEMBRANE ADAPTER 1"/>
    <property type="match status" value="1"/>
</dbReference>
<evidence type="ECO:0008006" key="5">
    <source>
        <dbReference type="Google" id="ProtNLM"/>
    </source>
</evidence>
<dbReference type="HOGENOM" id="CLU_058345_0_0_1"/>
<dbReference type="OMA" id="RDYINVP"/>
<name>H0WG11_OTOGA</name>
<feature type="region of interest" description="Disordered" evidence="1">
    <location>
        <begin position="299"/>
        <end position="333"/>
    </location>
</feature>
<dbReference type="GeneTree" id="ENSGT00390000014063"/>
<feature type="transmembrane region" description="Helical" evidence="2">
    <location>
        <begin position="38"/>
        <end position="62"/>
    </location>
</feature>
<dbReference type="EMBL" id="AAQR03089167">
    <property type="status" value="NOT_ANNOTATED_CDS"/>
    <property type="molecule type" value="Genomic_DNA"/>
</dbReference>
<dbReference type="GO" id="GO:0005886">
    <property type="term" value="C:plasma membrane"/>
    <property type="evidence" value="ECO:0007669"/>
    <property type="project" value="TreeGrafter"/>
</dbReference>
<dbReference type="InterPro" id="IPR031393">
    <property type="entry name" value="LAX"/>
</dbReference>
<reference evidence="3" key="3">
    <citation type="submission" date="2025-09" db="UniProtKB">
        <authorList>
            <consortium name="Ensembl"/>
        </authorList>
    </citation>
    <scope>IDENTIFICATION</scope>
</reference>
<dbReference type="AlphaFoldDB" id="H0WG11"/>
<dbReference type="STRING" id="30611.ENSOGAP00000000218"/>
<keyword evidence="2" id="KW-0812">Transmembrane</keyword>
<dbReference type="Ensembl" id="ENSOGAT00000000243.2">
    <property type="protein sequence ID" value="ENSOGAP00000000218.2"/>
    <property type="gene ID" value="ENSOGAG00000000242.2"/>
</dbReference>
<organism evidence="3 4">
    <name type="scientific">Otolemur garnettii</name>
    <name type="common">Small-eared galago</name>
    <name type="synonym">Garnett's greater bushbaby</name>
    <dbReference type="NCBI Taxonomy" id="30611"/>
    <lineage>
        <taxon>Eukaryota</taxon>
        <taxon>Metazoa</taxon>
        <taxon>Chordata</taxon>
        <taxon>Craniata</taxon>
        <taxon>Vertebrata</taxon>
        <taxon>Euteleostomi</taxon>
        <taxon>Mammalia</taxon>
        <taxon>Eutheria</taxon>
        <taxon>Euarchontoglires</taxon>
        <taxon>Primates</taxon>
        <taxon>Strepsirrhini</taxon>
        <taxon>Lorisiformes</taxon>
        <taxon>Galagidae</taxon>
        <taxon>Otolemur</taxon>
    </lineage>
</organism>
<evidence type="ECO:0000313" key="3">
    <source>
        <dbReference type="Ensembl" id="ENSOGAP00000000218.2"/>
    </source>
</evidence>
<dbReference type="GO" id="GO:0050851">
    <property type="term" value="P:antigen receptor-mediated signaling pathway"/>
    <property type="evidence" value="ECO:0007669"/>
    <property type="project" value="TreeGrafter"/>
</dbReference>
<reference evidence="3" key="2">
    <citation type="submission" date="2025-08" db="UniProtKB">
        <authorList>
            <consortium name="Ensembl"/>
        </authorList>
    </citation>
    <scope>IDENTIFICATION</scope>
</reference>
<dbReference type="GO" id="GO:0035556">
    <property type="term" value="P:intracellular signal transduction"/>
    <property type="evidence" value="ECO:0007669"/>
    <property type="project" value="TreeGrafter"/>
</dbReference>
<dbReference type="EMBL" id="AAQR03089169">
    <property type="status" value="NOT_ANNOTATED_CDS"/>
    <property type="molecule type" value="Genomic_DNA"/>
</dbReference>
<feature type="region of interest" description="Disordered" evidence="1">
    <location>
        <begin position="345"/>
        <end position="398"/>
    </location>
</feature>
<accession>H0WG11</accession>
<dbReference type="EMBL" id="AAQR03089166">
    <property type="status" value="NOT_ANNOTATED_CDS"/>
    <property type="molecule type" value="Genomic_DNA"/>
</dbReference>
<keyword evidence="4" id="KW-1185">Reference proteome</keyword>
<dbReference type="GO" id="GO:0046649">
    <property type="term" value="P:lymphocyte activation"/>
    <property type="evidence" value="ECO:0007669"/>
    <property type="project" value="TreeGrafter"/>
</dbReference>
<proteinExistence type="predicted"/>
<dbReference type="EMBL" id="AAQR03089168">
    <property type="status" value="NOT_ANNOTATED_CDS"/>
    <property type="molecule type" value="Genomic_DNA"/>
</dbReference>
<dbReference type="PANTHER" id="PTHR24091:SF0">
    <property type="entry name" value="LYMPHOCYTE TRANSMEMBRANE ADAPTER 1"/>
    <property type="match status" value="1"/>
</dbReference>
<reference evidence="4" key="1">
    <citation type="submission" date="2011-03" db="EMBL/GenBank/DDBJ databases">
        <title>Version 3 of the genome sequence of Otolemur garnettii (Bushbaby).</title>
        <authorList>
            <consortium name="The Broad Institute Genome Sequencing Platform"/>
            <person name="Di Palma F."/>
            <person name="Johnson J."/>
            <person name="Lander E.S."/>
            <person name="Lindblad-Toh K."/>
            <person name="Jaffe D.B."/>
            <person name="Gnerre S."/>
            <person name="MacCallum I."/>
            <person name="Przybylski D."/>
            <person name="Ribeiro F.J."/>
            <person name="Burton J.N."/>
            <person name="Walker B.J."/>
            <person name="Sharpe T."/>
            <person name="Hall G."/>
        </authorList>
    </citation>
    <scope>NUCLEOTIDE SEQUENCE [LARGE SCALE GENOMIC DNA]</scope>
</reference>
<dbReference type="GO" id="GO:0006955">
    <property type="term" value="P:immune response"/>
    <property type="evidence" value="ECO:0007669"/>
    <property type="project" value="InterPro"/>
</dbReference>
<sequence>MDVINPTFLEIRQRTSEPSTLWVTPTNLERDKDQSRSIFSGFAGVLAILLFVAVFCILWSWYKRKKWQVPFLQVAVMPILTLPQSRQRAKNIYDLLPRRQQELGRLQSRNTRIFSTESLLSRNFDSPGHVYFEADSASQVRQAYIHAMEYSVGVYDNATVPQVCGNLAPLAHCIHVRASRDCTSISSGDSHDYINVPTAEEIAETLASTNSPSGDLFVLPSAQELDFTEERDERCGNAGNCTSFWSPGTEESEPFSDGECSSQASNDYVNMTGLDLRVSEEKQPWVTFQCCRDYENVPPADLSGSLRQAEDTATSSNTGHVEDRTDGPGTRIQPVRRSLLVSEDYVAFQPSTPSEDSQTKHREEMSNEDSHDYENVLPAKLGSGDSEQGPGTQCLPHE</sequence>
<keyword evidence="2" id="KW-0472">Membrane</keyword>
<dbReference type="GO" id="GO:0050868">
    <property type="term" value="P:negative regulation of T cell activation"/>
    <property type="evidence" value="ECO:0007669"/>
    <property type="project" value="TreeGrafter"/>
</dbReference>
<dbReference type="Pfam" id="PF15681">
    <property type="entry name" value="LAX"/>
    <property type="match status" value="1"/>
</dbReference>